<name>A0ACC5WEU8_PANGG</name>
<organism evidence="1 2">
    <name type="scientific">Pangasianodon gigas</name>
    <name type="common">Mekong giant catfish</name>
    <name type="synonym">Pangasius gigas</name>
    <dbReference type="NCBI Taxonomy" id="30993"/>
    <lineage>
        <taxon>Eukaryota</taxon>
        <taxon>Metazoa</taxon>
        <taxon>Chordata</taxon>
        <taxon>Craniata</taxon>
        <taxon>Vertebrata</taxon>
        <taxon>Euteleostomi</taxon>
        <taxon>Actinopterygii</taxon>
        <taxon>Neopterygii</taxon>
        <taxon>Teleostei</taxon>
        <taxon>Ostariophysi</taxon>
        <taxon>Siluriformes</taxon>
        <taxon>Pangasiidae</taxon>
        <taxon>Pangasianodon</taxon>
    </lineage>
</organism>
<dbReference type="Proteomes" id="UP000829447">
    <property type="component" value="Linkage Group LG4"/>
</dbReference>
<dbReference type="EMBL" id="CM040457">
    <property type="protein sequence ID" value="MCI4377360.1"/>
    <property type="molecule type" value="Genomic_DNA"/>
</dbReference>
<gene>
    <name evidence="1" type="ORF">PGIGA_G00202750</name>
</gene>
<sequence>MSAERETQHSMHVFGALLSSVERSQAELLEMTEMGRHSAEHKAEGMIRELELELTELRKRSAELGKLAQRDNYISGLKSLKDSHANQRVGWSLSDL</sequence>
<comment type="caution">
    <text evidence="1">The sequence shown here is derived from an EMBL/GenBank/DDBJ whole genome shotgun (WGS) entry which is preliminary data.</text>
</comment>
<protein>
    <submittedName>
        <fullName evidence="1">Uncharacterized protein</fullName>
    </submittedName>
</protein>
<proteinExistence type="predicted"/>
<reference evidence="1 2" key="1">
    <citation type="journal article" date="2022" name="bioRxiv">
        <title>An ancient truncated duplication of the anti-Mullerian hormone receptor type 2 gene is a potential conserved master sex determinant in the Pangasiidae catfish family.</title>
        <authorList>
            <person name="Wen M."/>
            <person name="Pan Q."/>
            <person name="Jouanno E."/>
            <person name="Montfort J."/>
            <person name="Zahm M."/>
            <person name="Cabau C."/>
            <person name="Klopp C."/>
            <person name="Iampietro C."/>
            <person name="Roques C."/>
            <person name="Bouchez O."/>
            <person name="Castinel A."/>
            <person name="Donnadieu C."/>
            <person name="Parrinello H."/>
            <person name="Poncet C."/>
            <person name="Belmonte E."/>
            <person name="Gautier V."/>
            <person name="Avarre J.-C."/>
            <person name="Dugue R."/>
            <person name="Gustiano R."/>
            <person name="Ha T.T.T."/>
            <person name="Campet M."/>
            <person name="Sriphairoj K."/>
            <person name="Ribolli J."/>
            <person name="de Almeida F.L."/>
            <person name="Desvignes T."/>
            <person name="Postlethwait J.H."/>
            <person name="Bucao C.F."/>
            <person name="Robinson-Rechavi M."/>
            <person name="Bobe J."/>
            <person name="Herpin A."/>
            <person name="Guiguen Y."/>
        </authorList>
    </citation>
    <scope>NUCLEOTIDE SEQUENCE [LARGE SCALE GENOMIC DNA]</scope>
    <source>
        <strain evidence="1">YG-Dec2019</strain>
    </source>
</reference>
<accession>A0ACC5WEU8</accession>
<evidence type="ECO:0000313" key="2">
    <source>
        <dbReference type="Proteomes" id="UP000829447"/>
    </source>
</evidence>
<evidence type="ECO:0000313" key="1">
    <source>
        <dbReference type="EMBL" id="MCI4377360.1"/>
    </source>
</evidence>
<keyword evidence="2" id="KW-1185">Reference proteome</keyword>